<comment type="caution">
    <text evidence="2">The sequence shown here is derived from an EMBL/GenBank/DDBJ whole genome shotgun (WGS) entry which is preliminary data.</text>
</comment>
<dbReference type="NCBIfam" id="TIGR04088">
    <property type="entry name" value="cognate_SipW"/>
    <property type="match status" value="1"/>
</dbReference>
<dbReference type="EMBL" id="JBHLWV010000028">
    <property type="protein sequence ID" value="MFC0316355.1"/>
    <property type="molecule type" value="Genomic_DNA"/>
</dbReference>
<evidence type="ECO:0000313" key="3">
    <source>
        <dbReference type="Proteomes" id="UP001589783"/>
    </source>
</evidence>
<proteinExistence type="predicted"/>
<keyword evidence="3" id="KW-1185">Reference proteome</keyword>
<keyword evidence="1" id="KW-0732">Signal</keyword>
<protein>
    <submittedName>
        <fullName evidence="2">Alternate-type signal peptide domain-containing protein</fullName>
    </submittedName>
</protein>
<dbReference type="RefSeq" id="WP_382365956.1">
    <property type="nucleotide sequence ID" value="NZ_JBHLWV010000028.1"/>
</dbReference>
<sequence>MNKVTKGALAAAAGAAILAGGAGTMAAWNSNTQATDGGTITAGSLNVVQKAGTGGWAWVNGTTPGAAIPNLEAIKLVPGDQIQYTATYDVTLVGQNLKAELVPTLTGVSGDLANSLTATNTGGGTVQVNQPGTTSHDVSTVVTFSPSADNDTMTKTGVLSGVSVTLTQKQ</sequence>
<dbReference type="InterPro" id="IPR023833">
    <property type="entry name" value="Signal_pept_SipW-depend-type"/>
</dbReference>
<evidence type="ECO:0000256" key="1">
    <source>
        <dbReference type="SAM" id="SignalP"/>
    </source>
</evidence>
<organism evidence="2 3">
    <name type="scientific">Gordonia phosphorivorans</name>
    <dbReference type="NCBI Taxonomy" id="1056982"/>
    <lineage>
        <taxon>Bacteria</taxon>
        <taxon>Bacillati</taxon>
        <taxon>Actinomycetota</taxon>
        <taxon>Actinomycetes</taxon>
        <taxon>Mycobacteriales</taxon>
        <taxon>Gordoniaceae</taxon>
        <taxon>Gordonia</taxon>
    </lineage>
</organism>
<dbReference type="InterPro" id="IPR024006">
    <property type="entry name" value="Alt_signal_exp_actinobact"/>
</dbReference>
<feature type="signal peptide" evidence="1">
    <location>
        <begin position="1"/>
        <end position="26"/>
    </location>
</feature>
<dbReference type="Proteomes" id="UP001589783">
    <property type="component" value="Unassembled WGS sequence"/>
</dbReference>
<gene>
    <name evidence="2" type="ORF">ACFFJD_16025</name>
</gene>
<accession>A0ABV6HBU5</accession>
<evidence type="ECO:0000313" key="2">
    <source>
        <dbReference type="EMBL" id="MFC0316355.1"/>
    </source>
</evidence>
<dbReference type="NCBIfam" id="TIGR04089">
    <property type="entry name" value="exp_by_SipW_III"/>
    <property type="match status" value="1"/>
</dbReference>
<name>A0ABV6HBU5_9ACTN</name>
<reference evidence="2 3" key="1">
    <citation type="submission" date="2024-09" db="EMBL/GenBank/DDBJ databases">
        <authorList>
            <person name="Sun Q."/>
            <person name="Mori K."/>
        </authorList>
    </citation>
    <scope>NUCLEOTIDE SEQUENCE [LARGE SCALE GENOMIC DNA]</scope>
    <source>
        <strain evidence="2 3">CCM 7957</strain>
    </source>
</reference>
<feature type="chain" id="PRO_5045887428" evidence="1">
    <location>
        <begin position="27"/>
        <end position="170"/>
    </location>
</feature>